<dbReference type="SUPFAM" id="SSF55681">
    <property type="entry name" value="Class II aaRS and biotin synthetases"/>
    <property type="match status" value="1"/>
</dbReference>
<dbReference type="GeneID" id="101850028"/>
<keyword evidence="5" id="KW-0648">Protein biosynthesis</keyword>
<evidence type="ECO:0000259" key="9">
    <source>
        <dbReference type="PROSITE" id="PS50862"/>
    </source>
</evidence>
<dbReference type="Pfam" id="PF00587">
    <property type="entry name" value="tRNA-synt_2b"/>
    <property type="match status" value="1"/>
</dbReference>
<dbReference type="CDD" id="cd00779">
    <property type="entry name" value="ProRS_core_prok"/>
    <property type="match status" value="1"/>
</dbReference>
<feature type="domain" description="Aminoacyl-transfer RNA synthetases class-II family profile" evidence="9">
    <location>
        <begin position="63"/>
        <end position="339"/>
    </location>
</feature>
<name>A0ABM1A6N9_APLCA</name>
<dbReference type="RefSeq" id="XP_012941867.1">
    <property type="nucleotide sequence ID" value="XM_013086413.2"/>
</dbReference>
<dbReference type="InterPro" id="IPR002316">
    <property type="entry name" value="Pro-tRNA-ligase_IIa"/>
</dbReference>
<evidence type="ECO:0000256" key="1">
    <source>
        <dbReference type="ARBA" id="ARBA00012831"/>
    </source>
</evidence>
<dbReference type="InterPro" id="IPR033730">
    <property type="entry name" value="ProRS_core_prok"/>
</dbReference>
<dbReference type="PANTHER" id="PTHR42753:SF10">
    <property type="entry name" value="PROLINE--TRNA LIGASE, MITOCHONDRIAL-RELATED"/>
    <property type="match status" value="1"/>
</dbReference>
<gene>
    <name evidence="11" type="primary">LOC101850028</name>
</gene>
<evidence type="ECO:0000256" key="5">
    <source>
        <dbReference type="ARBA" id="ARBA00022917"/>
    </source>
</evidence>
<keyword evidence="3" id="KW-0547">Nucleotide-binding</keyword>
<dbReference type="PROSITE" id="PS50862">
    <property type="entry name" value="AA_TRNA_LIGASE_II"/>
    <property type="match status" value="1"/>
</dbReference>
<dbReference type="InterPro" id="IPR045864">
    <property type="entry name" value="aa-tRNA-synth_II/BPL/LPL"/>
</dbReference>
<protein>
    <recommendedName>
        <fullName evidence="1">proline--tRNA ligase</fullName>
        <ecNumber evidence="1">6.1.1.15</ecNumber>
    </recommendedName>
    <alternativeName>
        <fullName evidence="7">Prolyl-tRNA synthetase</fullName>
    </alternativeName>
</protein>
<dbReference type="SUPFAM" id="SSF52954">
    <property type="entry name" value="Class II aaRS ABD-related"/>
    <property type="match status" value="1"/>
</dbReference>
<dbReference type="InterPro" id="IPR002314">
    <property type="entry name" value="aa-tRNA-synt_IIb"/>
</dbReference>
<organism evidence="10 11">
    <name type="scientific">Aplysia californica</name>
    <name type="common">California sea hare</name>
    <dbReference type="NCBI Taxonomy" id="6500"/>
    <lineage>
        <taxon>Eukaryota</taxon>
        <taxon>Metazoa</taxon>
        <taxon>Spiralia</taxon>
        <taxon>Lophotrochozoa</taxon>
        <taxon>Mollusca</taxon>
        <taxon>Gastropoda</taxon>
        <taxon>Heterobranchia</taxon>
        <taxon>Euthyneura</taxon>
        <taxon>Tectipleura</taxon>
        <taxon>Aplysiida</taxon>
        <taxon>Aplysioidea</taxon>
        <taxon>Aplysiidae</taxon>
        <taxon>Aplysia</taxon>
    </lineage>
</organism>
<keyword evidence="10" id="KW-1185">Reference proteome</keyword>
<dbReference type="InterPro" id="IPR004154">
    <property type="entry name" value="Anticodon-bd"/>
</dbReference>
<comment type="catalytic activity">
    <reaction evidence="8">
        <text>tRNA(Pro) + L-proline + ATP = L-prolyl-tRNA(Pro) + AMP + diphosphate</text>
        <dbReference type="Rhea" id="RHEA:14305"/>
        <dbReference type="Rhea" id="RHEA-COMP:9700"/>
        <dbReference type="Rhea" id="RHEA-COMP:9702"/>
        <dbReference type="ChEBI" id="CHEBI:30616"/>
        <dbReference type="ChEBI" id="CHEBI:33019"/>
        <dbReference type="ChEBI" id="CHEBI:60039"/>
        <dbReference type="ChEBI" id="CHEBI:78442"/>
        <dbReference type="ChEBI" id="CHEBI:78532"/>
        <dbReference type="ChEBI" id="CHEBI:456215"/>
        <dbReference type="EC" id="6.1.1.15"/>
    </reaction>
</comment>
<evidence type="ECO:0000256" key="7">
    <source>
        <dbReference type="ARBA" id="ARBA00029731"/>
    </source>
</evidence>
<evidence type="ECO:0000256" key="2">
    <source>
        <dbReference type="ARBA" id="ARBA00022598"/>
    </source>
</evidence>
<evidence type="ECO:0000313" key="10">
    <source>
        <dbReference type="Proteomes" id="UP000694888"/>
    </source>
</evidence>
<keyword evidence="4" id="KW-0067">ATP-binding</keyword>
<keyword evidence="6" id="KW-0030">Aminoacyl-tRNA synthetase</keyword>
<evidence type="ECO:0000256" key="6">
    <source>
        <dbReference type="ARBA" id="ARBA00023146"/>
    </source>
</evidence>
<dbReference type="PANTHER" id="PTHR42753">
    <property type="entry name" value="MITOCHONDRIAL RIBOSOME PROTEIN L39/PROLYL-TRNA LIGASE FAMILY MEMBER"/>
    <property type="match status" value="1"/>
</dbReference>
<dbReference type="PRINTS" id="PR01046">
    <property type="entry name" value="TRNASYNTHPRO"/>
</dbReference>
<dbReference type="EC" id="6.1.1.15" evidence="1"/>
<evidence type="ECO:0000256" key="3">
    <source>
        <dbReference type="ARBA" id="ARBA00022741"/>
    </source>
</evidence>
<reference evidence="11" key="1">
    <citation type="submission" date="2025-08" db="UniProtKB">
        <authorList>
            <consortium name="RefSeq"/>
        </authorList>
    </citation>
    <scope>IDENTIFICATION</scope>
</reference>
<keyword evidence="2 11" id="KW-0436">Ligase</keyword>
<evidence type="ECO:0000256" key="8">
    <source>
        <dbReference type="ARBA" id="ARBA00047671"/>
    </source>
</evidence>
<proteinExistence type="predicted"/>
<dbReference type="Gene3D" id="3.40.50.800">
    <property type="entry name" value="Anticodon-binding domain"/>
    <property type="match status" value="1"/>
</dbReference>
<accession>A0ABM1A6N9</accession>
<dbReference type="Pfam" id="PF03129">
    <property type="entry name" value="HGTP_anticodon"/>
    <property type="match status" value="1"/>
</dbReference>
<dbReference type="InterPro" id="IPR036621">
    <property type="entry name" value="Anticodon-bd_dom_sf"/>
</dbReference>
<sequence>MTSYCCRRYVSRLFQTFGKPQPKPKSERKEHELGLSCKSHKLMLYNDIIAPSHSGGFHLLPLGLRALEKLTRLVDQEMEAIGGQKVALTTLAPEALWHQSGRWVSAGAELFTLKDRHKHQYCLGPTHEELVTKLMANMTHISYKHLPIRLYQITRKFRDEMAPKYGLLRGREFEMKDMYTFDTCEKTALETYNTVCGAYERIFDRIGVEYVKVSGATGIIGGDLSHEFHYLTDVGQDSLLTCHRCGVEMNKELAEEDGSLPGVCQLPGSECQLLERRGIEVGHTFYLGTKYSSVFNACYRAQDGSSMVEYEMGCYGLGMTRILQASLESLSTDASLRWPRLLAPYQLCIIPKKDRTHGEEYLRLAESLSDQLTSHPHLRSEVIIDDRMSLTIGRRQVDADRLGCPYTLVLAGKALESSPQYEVIDNYTGETSFLSWEQLSDFVDKIVTV</sequence>
<dbReference type="Gene3D" id="3.30.930.10">
    <property type="entry name" value="Bira Bifunctional Protein, Domain 2"/>
    <property type="match status" value="1"/>
</dbReference>
<dbReference type="InterPro" id="IPR050062">
    <property type="entry name" value="Pro-tRNA_synthetase"/>
</dbReference>
<dbReference type="GO" id="GO:0016874">
    <property type="term" value="F:ligase activity"/>
    <property type="evidence" value="ECO:0007669"/>
    <property type="project" value="UniProtKB-KW"/>
</dbReference>
<evidence type="ECO:0000256" key="4">
    <source>
        <dbReference type="ARBA" id="ARBA00022840"/>
    </source>
</evidence>
<dbReference type="InterPro" id="IPR006195">
    <property type="entry name" value="aa-tRNA-synth_II"/>
</dbReference>
<dbReference type="Proteomes" id="UP000694888">
    <property type="component" value="Unplaced"/>
</dbReference>
<evidence type="ECO:0000313" key="11">
    <source>
        <dbReference type="RefSeq" id="XP_012941867.1"/>
    </source>
</evidence>